<feature type="compositionally biased region" description="Polar residues" evidence="1">
    <location>
        <begin position="308"/>
        <end position="326"/>
    </location>
</feature>
<feature type="region of interest" description="Disordered" evidence="1">
    <location>
        <begin position="214"/>
        <end position="398"/>
    </location>
</feature>
<feature type="region of interest" description="Disordered" evidence="1">
    <location>
        <begin position="1"/>
        <end position="39"/>
    </location>
</feature>
<evidence type="ECO:0000313" key="2">
    <source>
        <dbReference type="EMBL" id="KAK0043191.1"/>
    </source>
</evidence>
<feature type="compositionally biased region" description="Polar residues" evidence="1">
    <location>
        <begin position="437"/>
        <end position="455"/>
    </location>
</feature>
<feature type="compositionally biased region" description="Polar residues" evidence="1">
    <location>
        <begin position="755"/>
        <end position="769"/>
    </location>
</feature>
<feature type="compositionally biased region" description="Polar residues" evidence="1">
    <location>
        <begin position="970"/>
        <end position="980"/>
    </location>
</feature>
<feature type="compositionally biased region" description="Acidic residues" evidence="1">
    <location>
        <begin position="889"/>
        <end position="899"/>
    </location>
</feature>
<feature type="compositionally biased region" description="Basic and acidic residues" evidence="1">
    <location>
        <begin position="375"/>
        <end position="388"/>
    </location>
</feature>
<feature type="compositionally biased region" description="Acidic residues" evidence="1">
    <location>
        <begin position="534"/>
        <end position="553"/>
    </location>
</feature>
<feature type="compositionally biased region" description="Low complexity" evidence="1">
    <location>
        <begin position="225"/>
        <end position="243"/>
    </location>
</feature>
<feature type="compositionally biased region" description="Polar residues" evidence="1">
    <location>
        <begin position="828"/>
        <end position="837"/>
    </location>
</feature>
<gene>
    <name evidence="2" type="ORF">Bpfe_027369</name>
</gene>
<reference evidence="2" key="2">
    <citation type="submission" date="2023-04" db="EMBL/GenBank/DDBJ databases">
        <authorList>
            <person name="Bu L."/>
            <person name="Lu L."/>
            <person name="Laidemitt M.R."/>
            <person name="Zhang S.M."/>
            <person name="Mutuku M."/>
            <person name="Mkoji G."/>
            <person name="Steinauer M."/>
            <person name="Loker E.S."/>
        </authorList>
    </citation>
    <scope>NUCLEOTIDE SEQUENCE</scope>
    <source>
        <strain evidence="2">KasaAsao</strain>
        <tissue evidence="2">Whole Snail</tissue>
    </source>
</reference>
<feature type="region of interest" description="Disordered" evidence="1">
    <location>
        <begin position="420"/>
        <end position="689"/>
    </location>
</feature>
<feature type="compositionally biased region" description="Acidic residues" evidence="1">
    <location>
        <begin position="1089"/>
        <end position="1098"/>
    </location>
</feature>
<feature type="compositionally biased region" description="Basic and acidic residues" evidence="1">
    <location>
        <begin position="503"/>
        <end position="528"/>
    </location>
</feature>
<feature type="compositionally biased region" description="Basic and acidic residues" evidence="1">
    <location>
        <begin position="1061"/>
        <end position="1084"/>
    </location>
</feature>
<name>A0AAD8EXX6_BIOPF</name>
<feature type="compositionally biased region" description="Polar residues" evidence="1">
    <location>
        <begin position="931"/>
        <end position="940"/>
    </location>
</feature>
<organism evidence="2 3">
    <name type="scientific">Biomphalaria pfeifferi</name>
    <name type="common">Bloodfluke planorb</name>
    <name type="synonym">Freshwater snail</name>
    <dbReference type="NCBI Taxonomy" id="112525"/>
    <lineage>
        <taxon>Eukaryota</taxon>
        <taxon>Metazoa</taxon>
        <taxon>Spiralia</taxon>
        <taxon>Lophotrochozoa</taxon>
        <taxon>Mollusca</taxon>
        <taxon>Gastropoda</taxon>
        <taxon>Heterobranchia</taxon>
        <taxon>Euthyneura</taxon>
        <taxon>Panpulmonata</taxon>
        <taxon>Hygrophila</taxon>
        <taxon>Lymnaeoidea</taxon>
        <taxon>Planorbidae</taxon>
        <taxon>Biomphalaria</taxon>
    </lineage>
</organism>
<feature type="compositionally biased region" description="Acidic residues" evidence="1">
    <location>
        <begin position="995"/>
        <end position="1019"/>
    </location>
</feature>
<feature type="region of interest" description="Disordered" evidence="1">
    <location>
        <begin position="828"/>
        <end position="1263"/>
    </location>
</feature>
<feature type="compositionally biased region" description="Basic and acidic residues" evidence="1">
    <location>
        <begin position="1203"/>
        <end position="1222"/>
    </location>
</feature>
<dbReference type="EMBL" id="JASAOG010000222">
    <property type="protein sequence ID" value="KAK0043191.1"/>
    <property type="molecule type" value="Genomic_DNA"/>
</dbReference>
<feature type="region of interest" description="Disordered" evidence="1">
    <location>
        <begin position="92"/>
        <end position="120"/>
    </location>
</feature>
<feature type="compositionally biased region" description="Polar residues" evidence="1">
    <location>
        <begin position="1174"/>
        <end position="1184"/>
    </location>
</feature>
<comment type="caution">
    <text evidence="2">The sequence shown here is derived from an EMBL/GenBank/DDBJ whole genome shotgun (WGS) entry which is preliminary data.</text>
</comment>
<proteinExistence type="predicted"/>
<accession>A0AAD8EXX6</accession>
<feature type="compositionally biased region" description="Polar residues" evidence="1">
    <location>
        <begin position="1133"/>
        <end position="1162"/>
    </location>
</feature>
<reference evidence="2" key="1">
    <citation type="journal article" date="2023" name="PLoS Negl. Trop. Dis.">
        <title>A genome sequence for Biomphalaria pfeifferi, the major vector snail for the human-infecting parasite Schistosoma mansoni.</title>
        <authorList>
            <person name="Bu L."/>
            <person name="Lu L."/>
            <person name="Laidemitt M.R."/>
            <person name="Zhang S.M."/>
            <person name="Mutuku M."/>
            <person name="Mkoji G."/>
            <person name="Steinauer M."/>
            <person name="Loker E.S."/>
        </authorList>
    </citation>
    <scope>NUCLEOTIDE SEQUENCE</scope>
    <source>
        <strain evidence="2">KasaAsao</strain>
    </source>
</reference>
<evidence type="ECO:0000256" key="1">
    <source>
        <dbReference type="SAM" id="MobiDB-lite"/>
    </source>
</evidence>
<feature type="compositionally biased region" description="Acidic residues" evidence="1">
    <location>
        <begin position="1026"/>
        <end position="1035"/>
    </location>
</feature>
<protein>
    <submittedName>
        <fullName evidence="2">Dentin sialophosphoprotein</fullName>
    </submittedName>
</protein>
<dbReference type="Proteomes" id="UP001233172">
    <property type="component" value="Unassembled WGS sequence"/>
</dbReference>
<keyword evidence="3" id="KW-1185">Reference proteome</keyword>
<feature type="compositionally biased region" description="Polar residues" evidence="1">
    <location>
        <begin position="600"/>
        <end position="626"/>
    </location>
</feature>
<feature type="region of interest" description="Disordered" evidence="1">
    <location>
        <begin position="735"/>
        <end position="774"/>
    </location>
</feature>
<feature type="compositionally biased region" description="Polar residues" evidence="1">
    <location>
        <begin position="952"/>
        <end position="962"/>
    </location>
</feature>
<feature type="compositionally biased region" description="Polar residues" evidence="1">
    <location>
        <begin position="479"/>
        <end position="489"/>
    </location>
</feature>
<feature type="compositionally biased region" description="Acidic residues" evidence="1">
    <location>
        <begin position="102"/>
        <end position="112"/>
    </location>
</feature>
<evidence type="ECO:0000313" key="3">
    <source>
        <dbReference type="Proteomes" id="UP001233172"/>
    </source>
</evidence>
<feature type="compositionally biased region" description="Basic residues" evidence="1">
    <location>
        <begin position="1225"/>
        <end position="1234"/>
    </location>
</feature>
<feature type="compositionally biased region" description="Low complexity" evidence="1">
    <location>
        <begin position="632"/>
        <end position="642"/>
    </location>
</feature>
<feature type="compositionally biased region" description="Basic and acidic residues" evidence="1">
    <location>
        <begin position="457"/>
        <end position="467"/>
    </location>
</feature>
<feature type="compositionally biased region" description="Low complexity" evidence="1">
    <location>
        <begin position="1099"/>
        <end position="1110"/>
    </location>
</feature>
<feature type="compositionally biased region" description="Acidic residues" evidence="1">
    <location>
        <begin position="908"/>
        <end position="929"/>
    </location>
</feature>
<sequence length="1431" mass="159271">MAVLQAMHTSKGGQAKSRVHPTADESRTPSQAQKKPGQTLMDKLRAAQKLQNVPVAVIRGKQSIKANTSASRERNKIAAQSAFRSALLEYTRGQGQQNTTQQDEDSIEEASEDASQNDNVTNRQMQKLRKLLPNGHQSNPRALTSRHKEEIMVEHVQDEDFEAVEEEPRLARSSLWGKVKIKQLQGKESSGNINPFQKIQASISTQRRQVSISSKIPQSLDKSLAKSSIANKNSNSAVSKNLNGNKMPERRRRLSVSSYVDESGYLSPFSEESEDEDEDEDDEQNEENVTEIELLEESNDDHKEDSTVAHSDLNTHSTGSSPSLTELATRPNVEVKKRRGIRLPFSKLKSKHQKPQSHNLPAHTSSPPKSLSKLKKGENVSEVMTDKNKKQKASVKAPLSRILSSGSITGPVPEITVQDFSETSKQSMDADVEETPDNQNDMQEVSMSNQNQTIVEKSIRKNFDSKKSNFSAVEGTKDSPVSSNETFESGNIKKKTAKALLNKAKEKVHNVGLDSKHKNSSSKSDHENSIVQIDDQENELNDENTLSVEEDAEERGSVDPYQTEASGSEALIVAQHKIKDTHKKKPTNNRESLKEDDSNQADITQNNVDNEIPNKRQNSKLSTSKPNETKKSSQQSQHLSKSNIVTRTKKMGRTIICKPKMKIPFQNQPSPKDLPSQDTTSDSHSTRKSTLVQATVLETALQHSNETKNSKILTRMKQIGGSNILDKPSQLKKKIIQSEPGPKTIITSKPEEISDNTSQNKNEFQTENFTPEKEDKIFGNHFQNVNIFPRLKKIDRDKIPHKKPLTKPSSVKYDRKLKQSVLEANQINMVNNPLRSSKTLKRKSLDEKATGGISLQSSKSEHQTSDSEEDKDNSDSNSSQDDERKETQNEEDSDYDDYNIESVSQESSDLEINDETDKEPELEESEDLQENIKTQVTKSSVHPDVKHKVKGSDTNQHVNPSGKSKPPTKVTRQLYFTSDKTVLKKVSRNSTGIENDTEMETQEDTVDLDEDISDNDLSQEDNSSQEAEDDSENEDYGLVNRDATPNIDIDSENSDNTSENGETKSENGKYDPENDNNASEKDIASENDNASENDDASENDVNASENNDNSSENDDNSSENDYIASENDDNASENDVNASENDVNASENDGNASENDITSETGFENDADVLENEASGSENDSCASQRVGASDKDDSQTSDNEDVVLKDQEPKTAQNAKKDSSKAKVQSRVKKKVNHSQVDVSGTEDVQKKETDTEDSMSLNNNLHTVIDIEHTDSQEDISGSESDAYSKSLNASSNFHSELGYLRRDRPSLVPVSSDDELSQSHQDYLRFIKSQEGKPRQISDFPNFPIVSPLPIQSDEILQNIIPSSPTRPFTILAITNGKLDLDVEDVVIDIADDNETDKTTEVQNSENKNVQILQQSFGFTKLLQKFQS</sequence>
<feature type="region of interest" description="Disordered" evidence="1">
    <location>
        <begin position="57"/>
        <end position="76"/>
    </location>
</feature>
<feature type="compositionally biased region" description="Polar residues" evidence="1">
    <location>
        <begin position="665"/>
        <end position="689"/>
    </location>
</feature>
<feature type="compositionally biased region" description="Acidic residues" evidence="1">
    <location>
        <begin position="271"/>
        <end position="299"/>
    </location>
</feature>